<evidence type="ECO:0000313" key="4">
    <source>
        <dbReference type="Proteomes" id="UP000076720"/>
    </source>
</evidence>
<gene>
    <name evidence="3" type="ORF">SAM40697_0948</name>
</gene>
<dbReference type="SUPFAM" id="SSF51735">
    <property type="entry name" value="NAD(P)-binding Rossmann-fold domains"/>
    <property type="match status" value="1"/>
</dbReference>
<dbReference type="PANTHER" id="PTHR42760">
    <property type="entry name" value="SHORT-CHAIN DEHYDROGENASES/REDUCTASES FAMILY MEMBER"/>
    <property type="match status" value="1"/>
</dbReference>
<dbReference type="InterPro" id="IPR002347">
    <property type="entry name" value="SDR_fam"/>
</dbReference>
<evidence type="ECO:0000313" key="3">
    <source>
        <dbReference type="EMBL" id="ANB04909.1"/>
    </source>
</evidence>
<evidence type="ECO:0000256" key="1">
    <source>
        <dbReference type="ARBA" id="ARBA00006484"/>
    </source>
</evidence>
<reference evidence="3 4" key="2">
    <citation type="journal article" date="2016" name="Genome Announc.">
        <title>Complete Genome Sequence of Streptomyces ambofaciens DSM 40697, a Paradigm for Genome Plasticity Studies.</title>
        <authorList>
            <person name="Thibessard A."/>
            <person name="Leblond P."/>
        </authorList>
    </citation>
    <scope>NUCLEOTIDE SEQUENCE [LARGE SCALE GENOMIC DNA]</scope>
    <source>
        <strain evidence="3 4">DSM 40697</strain>
    </source>
</reference>
<accession>A0ABN4P1E8</accession>
<sequence>MMRLEGKVVLVPGTARGRGRAAALRFAAEGALVVGGDLLHEEAVETRRLIAREGGTALTPGPLDVTDEEAVRAWAEEAVDAFGGIDVVYADADAPRRGATGGRPHTDFADTTPAGLHPVRLTVRAAWPHLVRSRGCVVTVGSTAGPAGSPAHRRTARSAAKGAVVALTRRLAAEGAPHGVRVNCVRPGSTDTEGSQGGPLAGEHPRSDVRGHVPRGRPGHFDDFLDAAVFLASAEASHLTGADLVVDGGWSTVLPGAPNRKAMHT</sequence>
<dbReference type="EMBL" id="CP012949">
    <property type="protein sequence ID" value="ANB04909.1"/>
    <property type="molecule type" value="Genomic_DNA"/>
</dbReference>
<dbReference type="CDD" id="cd05233">
    <property type="entry name" value="SDR_c"/>
    <property type="match status" value="1"/>
</dbReference>
<evidence type="ECO:0000256" key="2">
    <source>
        <dbReference type="SAM" id="MobiDB-lite"/>
    </source>
</evidence>
<keyword evidence="4" id="KW-1185">Reference proteome</keyword>
<dbReference type="Proteomes" id="UP000076720">
    <property type="component" value="Chromosome"/>
</dbReference>
<dbReference type="Pfam" id="PF13561">
    <property type="entry name" value="adh_short_C2"/>
    <property type="match status" value="1"/>
</dbReference>
<organism evidence="3 4">
    <name type="scientific">Streptomyces ambofaciens</name>
    <dbReference type="NCBI Taxonomy" id="1889"/>
    <lineage>
        <taxon>Bacteria</taxon>
        <taxon>Bacillati</taxon>
        <taxon>Actinomycetota</taxon>
        <taxon>Actinomycetes</taxon>
        <taxon>Kitasatosporales</taxon>
        <taxon>Streptomycetaceae</taxon>
        <taxon>Streptomyces</taxon>
    </lineage>
</organism>
<dbReference type="PRINTS" id="PR00081">
    <property type="entry name" value="GDHRDH"/>
</dbReference>
<dbReference type="Gene3D" id="3.40.50.720">
    <property type="entry name" value="NAD(P)-binding Rossmann-like Domain"/>
    <property type="match status" value="1"/>
</dbReference>
<protein>
    <submittedName>
        <fullName evidence="3">Dehydrogenase</fullName>
    </submittedName>
</protein>
<comment type="similarity">
    <text evidence="1">Belongs to the short-chain dehydrogenases/reductases (SDR) family.</text>
</comment>
<name>A0ABN4P1E8_STRAM</name>
<proteinExistence type="inferred from homology"/>
<dbReference type="InterPro" id="IPR036291">
    <property type="entry name" value="NAD(P)-bd_dom_sf"/>
</dbReference>
<feature type="region of interest" description="Disordered" evidence="2">
    <location>
        <begin position="186"/>
        <end position="212"/>
    </location>
</feature>
<reference evidence="4" key="1">
    <citation type="submission" date="2015-10" db="EMBL/GenBank/DDBJ databases">
        <title>Complete genome sequence of Streptomyces ambofaciens DSM 40697.</title>
        <authorList>
            <person name="Thibessard A."/>
            <person name="Leblond P."/>
        </authorList>
    </citation>
    <scope>NUCLEOTIDE SEQUENCE [LARGE SCALE GENOMIC DNA]</scope>
    <source>
        <strain evidence="4">DSM 40697</strain>
    </source>
</reference>